<dbReference type="GO" id="GO:0071949">
    <property type="term" value="F:FAD binding"/>
    <property type="evidence" value="ECO:0007669"/>
    <property type="project" value="TreeGrafter"/>
</dbReference>
<evidence type="ECO:0000256" key="4">
    <source>
        <dbReference type="ARBA" id="ARBA00014046"/>
    </source>
</evidence>
<dbReference type="Gene3D" id="3.40.50.620">
    <property type="entry name" value="HUPs"/>
    <property type="match status" value="1"/>
</dbReference>
<feature type="binding site" evidence="12">
    <location>
        <begin position="377"/>
        <end position="379"/>
    </location>
    <ligand>
        <name>FAD</name>
        <dbReference type="ChEBI" id="CHEBI:57692"/>
    </ligand>
</feature>
<dbReference type="Proteomes" id="UP000051213">
    <property type="component" value="Unassembled WGS sequence"/>
</dbReference>
<evidence type="ECO:0000256" key="2">
    <source>
        <dbReference type="ARBA" id="ARBA00005862"/>
    </source>
</evidence>
<dbReference type="GO" id="GO:0003904">
    <property type="term" value="F:deoxyribodipyrimidine photo-lyase activity"/>
    <property type="evidence" value="ECO:0007669"/>
    <property type="project" value="UniProtKB-EC"/>
</dbReference>
<proteinExistence type="inferred from homology"/>
<dbReference type="InterPro" id="IPR036155">
    <property type="entry name" value="Crypto/Photolyase_N_sf"/>
</dbReference>
<dbReference type="SUPFAM" id="SSF52425">
    <property type="entry name" value="Cryptochrome/photolyase, N-terminal domain"/>
    <property type="match status" value="1"/>
</dbReference>
<evidence type="ECO:0000256" key="5">
    <source>
        <dbReference type="ARBA" id="ARBA00022630"/>
    </source>
</evidence>
<comment type="caution">
    <text evidence="16">The sequence shown here is derived from an EMBL/GenBank/DDBJ whole genome shotgun (WGS) entry which is preliminary data.</text>
</comment>
<comment type="cofactor">
    <cofactor evidence="12">
        <name>FAD</name>
        <dbReference type="ChEBI" id="CHEBI:57692"/>
    </cofactor>
    <text evidence="12">Binds 1 FAD per subunit.</text>
</comment>
<gene>
    <name evidence="16" type="ORF">ABS24_03180</name>
</gene>
<comment type="similarity">
    <text evidence="14">Belongs to the DNA photolyase family.</text>
</comment>
<evidence type="ECO:0000256" key="3">
    <source>
        <dbReference type="ARBA" id="ARBA00013149"/>
    </source>
</evidence>
<dbReference type="InterPro" id="IPR014729">
    <property type="entry name" value="Rossmann-like_a/b/a_fold"/>
</dbReference>
<feature type="site" description="Electron transfer via tryptophanyl radical" evidence="13">
    <location>
        <position position="364"/>
    </location>
</feature>
<dbReference type="Pfam" id="PF03441">
    <property type="entry name" value="FAD_binding_7"/>
    <property type="match status" value="1"/>
</dbReference>
<dbReference type="FunFam" id="1.10.579.10:FF:000003">
    <property type="entry name" value="Deoxyribodipyrimidine photo-lyase"/>
    <property type="match status" value="1"/>
</dbReference>
<dbReference type="AlphaFoldDB" id="A0A0R2UCN2"/>
<reference evidence="16 17" key="1">
    <citation type="submission" date="2015-10" db="EMBL/GenBank/DDBJ databases">
        <title>Metagenome-Assembled Genomes uncover a global brackish microbiome.</title>
        <authorList>
            <person name="Hugerth L.W."/>
            <person name="Larsson J."/>
            <person name="Alneberg J."/>
            <person name="Lindh M.V."/>
            <person name="Legrand C."/>
            <person name="Pinhassi J."/>
            <person name="Andersson A.F."/>
        </authorList>
    </citation>
    <scope>NUCLEOTIDE SEQUENCE [LARGE SCALE GENOMIC DNA]</scope>
    <source>
        <strain evidence="16">BACL26 MAG-121220-bin70</strain>
    </source>
</reference>
<keyword evidence="7 14" id="KW-0157">Chromophore</keyword>
<dbReference type="SUPFAM" id="SSF48173">
    <property type="entry name" value="Cryptochrome/photolyase FAD-binding domain"/>
    <property type="match status" value="1"/>
</dbReference>
<evidence type="ECO:0000256" key="1">
    <source>
        <dbReference type="ARBA" id="ARBA00001932"/>
    </source>
</evidence>
<evidence type="ECO:0000256" key="13">
    <source>
        <dbReference type="PIRSR" id="PIRSR602081-2"/>
    </source>
</evidence>
<dbReference type="PANTHER" id="PTHR11455">
    <property type="entry name" value="CRYPTOCHROME"/>
    <property type="match status" value="1"/>
</dbReference>
<accession>A0A0R2UCN2</accession>
<evidence type="ECO:0000256" key="14">
    <source>
        <dbReference type="RuleBase" id="RU004182"/>
    </source>
</evidence>
<dbReference type="PROSITE" id="PS00394">
    <property type="entry name" value="DNA_PHOTOLYASES_1_1"/>
    <property type="match status" value="1"/>
</dbReference>
<dbReference type="EMBL" id="LICA01000034">
    <property type="protein sequence ID" value="KRO96808.1"/>
    <property type="molecule type" value="Genomic_DNA"/>
</dbReference>
<keyword evidence="6 12" id="KW-0274">FAD</keyword>
<dbReference type="InterPro" id="IPR006050">
    <property type="entry name" value="DNA_photolyase_N"/>
</dbReference>
<feature type="site" description="Electron transfer via tryptophanyl radical" evidence="13">
    <location>
        <position position="387"/>
    </location>
</feature>
<evidence type="ECO:0000256" key="12">
    <source>
        <dbReference type="PIRSR" id="PIRSR602081-1"/>
    </source>
</evidence>
<dbReference type="InterPro" id="IPR018394">
    <property type="entry name" value="DNA_photolyase_1_CS_C"/>
</dbReference>
<dbReference type="InterPro" id="IPR036134">
    <property type="entry name" value="Crypto/Photolyase_FAD-like_sf"/>
</dbReference>
<protein>
    <recommendedName>
        <fullName evidence="4">Deoxyribodipyrimidine photo-lyase</fullName>
        <ecNumber evidence="3">4.1.99.3</ecNumber>
    </recommendedName>
    <alternativeName>
        <fullName evidence="8">DNA photolyase</fullName>
    </alternativeName>
    <alternativeName>
        <fullName evidence="11">Photoreactivating enzyme</fullName>
    </alternativeName>
</protein>
<dbReference type="InterPro" id="IPR005101">
    <property type="entry name" value="Cryptochr/Photolyase_FAD-bd"/>
</dbReference>
<dbReference type="Pfam" id="PF00875">
    <property type="entry name" value="DNA_photolyase"/>
    <property type="match status" value="1"/>
</dbReference>
<feature type="binding site" evidence="12">
    <location>
        <position position="276"/>
    </location>
    <ligand>
        <name>FAD</name>
        <dbReference type="ChEBI" id="CHEBI:57692"/>
    </ligand>
</feature>
<keyword evidence="5 12" id="KW-0285">Flavoprotein</keyword>
<evidence type="ECO:0000256" key="11">
    <source>
        <dbReference type="ARBA" id="ARBA00083107"/>
    </source>
</evidence>
<dbReference type="GO" id="GO:0009416">
    <property type="term" value="P:response to light stimulus"/>
    <property type="evidence" value="ECO:0007669"/>
    <property type="project" value="TreeGrafter"/>
</dbReference>
<dbReference type="GO" id="GO:0003677">
    <property type="term" value="F:DNA binding"/>
    <property type="evidence" value="ECO:0007669"/>
    <property type="project" value="TreeGrafter"/>
</dbReference>
<sequence>MISSSSKHPIIVWFRQDLRLADNPALCAACEQGEIIPVYILDDQGAGDWRMGGASRLWLHYALEDLNHSLGQGLQLYQGDALTILRDLAAQTGAAAITWNRCYEPWRIARDSSIKSALKEDGLEVQSFNGSLLWEPWQVLKKDATPYKVFTPYYRRGCMSSAAPRRPMEIPKNIKLHMNSDHSLCIKGLNLLPKINWDEKIKACWEISEAAAHERLDEFVMDELQDYREGRNFPDKKNVSRLSPYLHFGQISPHIAWHRAAEAGAFISNEESLDTFMSELGWREFSYYLLYHFPTLPTENLQVRFNLFPWMDNTDADLKAWQQGKTGYPLVDAGMRELYSTGYMHNRVRMVVGSFLVKNLLIHWHKGEAWFWDCLVDADLASNSASWQWIAGCGADAAPFFRIFNPITQSEKFDKEGSYISRYVPELADMPEKYIHTPWLAPIEVLVKAGVEIGGNYPAPVVDIRQSRERALAAFALTKSDV</sequence>
<dbReference type="InterPro" id="IPR002081">
    <property type="entry name" value="Cryptochrome/DNA_photolyase_1"/>
</dbReference>
<dbReference type="Gene3D" id="1.25.40.80">
    <property type="match status" value="1"/>
</dbReference>
<feature type="site" description="Electron transfer via tryptophanyl radical" evidence="13">
    <location>
        <position position="310"/>
    </location>
</feature>
<feature type="binding site" evidence="12">
    <location>
        <position position="227"/>
    </location>
    <ligand>
        <name>FAD</name>
        <dbReference type="ChEBI" id="CHEBI:57692"/>
    </ligand>
</feature>
<evidence type="ECO:0000256" key="7">
    <source>
        <dbReference type="ARBA" id="ARBA00022991"/>
    </source>
</evidence>
<evidence type="ECO:0000256" key="9">
    <source>
        <dbReference type="ARBA" id="ARBA00033999"/>
    </source>
</evidence>
<organism evidence="16 17">
    <name type="scientific">SAR92 bacterium BACL26 MAG-121220-bin70</name>
    <dbReference type="NCBI Taxonomy" id="1655626"/>
    <lineage>
        <taxon>Bacteria</taxon>
        <taxon>Pseudomonadati</taxon>
        <taxon>Pseudomonadota</taxon>
        <taxon>Gammaproteobacteria</taxon>
        <taxon>Cellvibrionales</taxon>
        <taxon>Porticoccaceae</taxon>
        <taxon>SAR92 clade</taxon>
    </lineage>
</organism>
<evidence type="ECO:0000313" key="17">
    <source>
        <dbReference type="Proteomes" id="UP000051213"/>
    </source>
</evidence>
<dbReference type="EC" id="4.1.99.3" evidence="3"/>
<comment type="function">
    <text evidence="10">Involved in repair of UV radiation-induced DNA damage. Catalyzes the light-dependent monomerization (300-600 nm) of cyclobutyl pyrimidine dimers (in cis-syn configuration), which are formed between adjacent bases on the same DNA strand upon exposure to ultraviolet radiation.</text>
</comment>
<dbReference type="PROSITE" id="PS51645">
    <property type="entry name" value="PHR_CRY_ALPHA_BETA"/>
    <property type="match status" value="1"/>
</dbReference>
<evidence type="ECO:0000256" key="8">
    <source>
        <dbReference type="ARBA" id="ARBA00031671"/>
    </source>
</evidence>
<dbReference type="PANTHER" id="PTHR11455:SF9">
    <property type="entry name" value="CRYPTOCHROME CIRCADIAN CLOCK 5 ISOFORM X1"/>
    <property type="match status" value="1"/>
</dbReference>
<comment type="catalytic activity">
    <reaction evidence="9">
        <text>cyclobutadipyrimidine (in DNA) = 2 pyrimidine residues (in DNA).</text>
        <dbReference type="EC" id="4.1.99.3"/>
    </reaction>
</comment>
<dbReference type="Gene3D" id="1.10.579.10">
    <property type="entry name" value="DNA Cyclobutane Dipyrimidine Photolyase, subunit A, domain 3"/>
    <property type="match status" value="1"/>
</dbReference>
<feature type="domain" description="Photolyase/cryptochrome alpha/beta" evidence="15">
    <location>
        <begin position="8"/>
        <end position="133"/>
    </location>
</feature>
<evidence type="ECO:0000259" key="15">
    <source>
        <dbReference type="PROSITE" id="PS51645"/>
    </source>
</evidence>
<evidence type="ECO:0000256" key="10">
    <source>
        <dbReference type="ARBA" id="ARBA00059220"/>
    </source>
</evidence>
<evidence type="ECO:0000256" key="6">
    <source>
        <dbReference type="ARBA" id="ARBA00022827"/>
    </source>
</evidence>
<comment type="cofactor">
    <cofactor evidence="1">
        <name>(6R)-5,10-methylene-5,6,7,8-tetrahydrofolate</name>
        <dbReference type="ChEBI" id="CHEBI:15636"/>
    </cofactor>
</comment>
<dbReference type="GO" id="GO:0000719">
    <property type="term" value="P:photoreactive repair"/>
    <property type="evidence" value="ECO:0007669"/>
    <property type="project" value="UniProtKB-ARBA"/>
</dbReference>
<name>A0A0R2UCN2_9GAMM</name>
<comment type="similarity">
    <text evidence="2">Belongs to the DNA photolyase class-1 family.</text>
</comment>
<dbReference type="PRINTS" id="PR00147">
    <property type="entry name" value="DNAPHOTLYASE"/>
</dbReference>
<keyword evidence="16" id="KW-0456">Lyase</keyword>
<evidence type="ECO:0000313" key="16">
    <source>
        <dbReference type="EMBL" id="KRO96808.1"/>
    </source>
</evidence>